<dbReference type="Pfam" id="PF00480">
    <property type="entry name" value="ROK"/>
    <property type="match status" value="1"/>
</dbReference>
<dbReference type="InterPro" id="IPR043129">
    <property type="entry name" value="ATPase_NBD"/>
</dbReference>
<gene>
    <name evidence="2" type="ORF">FHX73_16465</name>
</gene>
<comment type="similarity">
    <text evidence="1">Belongs to the ROK (NagC/XylR) family.</text>
</comment>
<name>A0A561SEM5_9ACTN</name>
<keyword evidence="3" id="KW-1185">Reference proteome</keyword>
<dbReference type="AlphaFoldDB" id="A0A561SEM5"/>
<dbReference type="RefSeq" id="WP_211786499.1">
    <property type="nucleotide sequence ID" value="NZ_BAAAMZ010000005.1"/>
</dbReference>
<reference evidence="2 3" key="1">
    <citation type="submission" date="2019-06" db="EMBL/GenBank/DDBJ databases">
        <title>Sequencing the genomes of 1000 actinobacteria strains.</title>
        <authorList>
            <person name="Klenk H.-P."/>
        </authorList>
    </citation>
    <scope>NUCLEOTIDE SEQUENCE [LARGE SCALE GENOMIC DNA]</scope>
    <source>
        <strain evidence="2 3">DSM 44826</strain>
    </source>
</reference>
<dbReference type="SUPFAM" id="SSF53067">
    <property type="entry name" value="Actin-like ATPase domain"/>
    <property type="match status" value="1"/>
</dbReference>
<dbReference type="PANTHER" id="PTHR18964">
    <property type="entry name" value="ROK (REPRESSOR, ORF, KINASE) FAMILY"/>
    <property type="match status" value="1"/>
</dbReference>
<evidence type="ECO:0000313" key="2">
    <source>
        <dbReference type="EMBL" id="TWF73314.1"/>
    </source>
</evidence>
<accession>A0A561SEM5</accession>
<protein>
    <submittedName>
        <fullName evidence="2">Glucokinase</fullName>
    </submittedName>
</protein>
<proteinExistence type="inferred from homology"/>
<organism evidence="2 3">
    <name type="scientific">Kitasatospora viridis</name>
    <dbReference type="NCBI Taxonomy" id="281105"/>
    <lineage>
        <taxon>Bacteria</taxon>
        <taxon>Bacillati</taxon>
        <taxon>Actinomycetota</taxon>
        <taxon>Actinomycetes</taxon>
        <taxon>Kitasatosporales</taxon>
        <taxon>Streptomycetaceae</taxon>
        <taxon>Kitasatospora</taxon>
    </lineage>
</organism>
<comment type="caution">
    <text evidence="2">The sequence shown here is derived from an EMBL/GenBank/DDBJ whole genome shotgun (WGS) entry which is preliminary data.</text>
</comment>
<evidence type="ECO:0000313" key="3">
    <source>
        <dbReference type="Proteomes" id="UP000317940"/>
    </source>
</evidence>
<dbReference type="GO" id="GO:0016301">
    <property type="term" value="F:kinase activity"/>
    <property type="evidence" value="ECO:0007669"/>
    <property type="project" value="UniProtKB-KW"/>
</dbReference>
<dbReference type="InterPro" id="IPR000600">
    <property type="entry name" value="ROK"/>
</dbReference>
<keyword evidence="2" id="KW-0808">Transferase</keyword>
<dbReference type="PANTHER" id="PTHR18964:SF149">
    <property type="entry name" value="BIFUNCTIONAL UDP-N-ACETYLGLUCOSAMINE 2-EPIMERASE_N-ACETYLMANNOSAMINE KINASE"/>
    <property type="match status" value="1"/>
</dbReference>
<dbReference type="Proteomes" id="UP000317940">
    <property type="component" value="Unassembled WGS sequence"/>
</dbReference>
<keyword evidence="2" id="KW-0418">Kinase</keyword>
<evidence type="ECO:0000256" key="1">
    <source>
        <dbReference type="ARBA" id="ARBA00006479"/>
    </source>
</evidence>
<dbReference type="EMBL" id="VIWT01000006">
    <property type="protein sequence ID" value="TWF73314.1"/>
    <property type="molecule type" value="Genomic_DNA"/>
</dbReference>
<sequence length="326" mass="33253">MTTPRRPPGDRPVVALDVGGTHVKAAVLTADGTPLHTESADTRAERGPDAVLETILALAGGLARRFRPAAVGIAVPGIVDEASGVCRYSANLGWRDVPVRRWAEEELGLPVAVGHDVRAGGIAEARLGAGRGCRSFLFVPVGTGIAGAVLLNGRALLGGHGGAGEVGHLVVRPDGPPCACGARGCVEAIASASAIARRYRQLTGLPPQQQVSAEQVQQRARAGDAVAARVWREAVAALADGLLAAVTLLDPQRVVIGGGLSRAGAALLDPLRAALAERLTFQAAPELVPAELGHRAGSLGAGLLALDLLERTAADRADLVGAGERE</sequence>
<dbReference type="Gene3D" id="3.30.420.40">
    <property type="match status" value="2"/>
</dbReference>